<evidence type="ECO:0000313" key="4">
    <source>
        <dbReference type="Proteomes" id="UP001153737"/>
    </source>
</evidence>
<dbReference type="AlphaFoldDB" id="A0A9P0DN31"/>
<dbReference type="CDD" id="cd02901">
    <property type="entry name" value="Macro_Poa1p-like"/>
    <property type="match status" value="1"/>
</dbReference>
<dbReference type="SUPFAM" id="SSF52949">
    <property type="entry name" value="Macro domain-like"/>
    <property type="match status" value="1"/>
</dbReference>
<feature type="region of interest" description="Disordered" evidence="1">
    <location>
        <begin position="1"/>
        <end position="62"/>
    </location>
</feature>
<dbReference type="Proteomes" id="UP001153737">
    <property type="component" value="Chromosome 5"/>
</dbReference>
<organism evidence="3 4">
    <name type="scientific">Phaedon cochleariae</name>
    <name type="common">Mustard beetle</name>
    <dbReference type="NCBI Taxonomy" id="80249"/>
    <lineage>
        <taxon>Eukaryota</taxon>
        <taxon>Metazoa</taxon>
        <taxon>Ecdysozoa</taxon>
        <taxon>Arthropoda</taxon>
        <taxon>Hexapoda</taxon>
        <taxon>Insecta</taxon>
        <taxon>Pterygota</taxon>
        <taxon>Neoptera</taxon>
        <taxon>Endopterygota</taxon>
        <taxon>Coleoptera</taxon>
        <taxon>Polyphaga</taxon>
        <taxon>Cucujiformia</taxon>
        <taxon>Chrysomeloidea</taxon>
        <taxon>Chrysomelidae</taxon>
        <taxon>Chrysomelinae</taxon>
        <taxon>Chrysomelini</taxon>
        <taxon>Phaedon</taxon>
    </lineage>
</organism>
<feature type="compositionally biased region" description="Basic and acidic residues" evidence="1">
    <location>
        <begin position="596"/>
        <end position="610"/>
    </location>
</feature>
<feature type="compositionally biased region" description="Basic and acidic residues" evidence="1">
    <location>
        <begin position="379"/>
        <end position="411"/>
    </location>
</feature>
<dbReference type="GO" id="GO:0140291">
    <property type="term" value="P:peptidyl-glutamate ADP-deribosylation"/>
    <property type="evidence" value="ECO:0007669"/>
    <property type="project" value="TreeGrafter"/>
</dbReference>
<dbReference type="InterPro" id="IPR050892">
    <property type="entry name" value="ADP-ribose_metab_enzymes"/>
</dbReference>
<feature type="compositionally biased region" description="Low complexity" evidence="1">
    <location>
        <begin position="350"/>
        <end position="359"/>
    </location>
</feature>
<dbReference type="PANTHER" id="PTHR12521">
    <property type="entry name" value="PROTEIN C6ORF130"/>
    <property type="match status" value="1"/>
</dbReference>
<feature type="compositionally biased region" description="Polar residues" evidence="1">
    <location>
        <begin position="31"/>
        <end position="40"/>
    </location>
</feature>
<reference evidence="3" key="1">
    <citation type="submission" date="2022-01" db="EMBL/GenBank/DDBJ databases">
        <authorList>
            <person name="King R."/>
        </authorList>
    </citation>
    <scope>NUCLEOTIDE SEQUENCE</scope>
</reference>
<feature type="compositionally biased region" description="Basic and acidic residues" evidence="1">
    <location>
        <begin position="360"/>
        <end position="371"/>
    </location>
</feature>
<protein>
    <recommendedName>
        <fullName evidence="2">Macro domain-containing protein</fullName>
    </recommendedName>
</protein>
<evidence type="ECO:0000256" key="1">
    <source>
        <dbReference type="SAM" id="MobiDB-lite"/>
    </source>
</evidence>
<dbReference type="PROSITE" id="PS51154">
    <property type="entry name" value="MACRO"/>
    <property type="match status" value="1"/>
</dbReference>
<dbReference type="EMBL" id="OU896711">
    <property type="protein sequence ID" value="CAH1170078.1"/>
    <property type="molecule type" value="Genomic_DNA"/>
</dbReference>
<feature type="domain" description="Macro" evidence="2">
    <location>
        <begin position="621"/>
        <end position="823"/>
    </location>
</feature>
<evidence type="ECO:0000259" key="2">
    <source>
        <dbReference type="PROSITE" id="PS51154"/>
    </source>
</evidence>
<keyword evidence="4" id="KW-1185">Reference proteome</keyword>
<gene>
    <name evidence="3" type="ORF">PHAECO_LOCUS9377</name>
</gene>
<feature type="compositionally biased region" description="Basic and acidic residues" evidence="1">
    <location>
        <begin position="458"/>
        <end position="522"/>
    </location>
</feature>
<dbReference type="Gene3D" id="3.40.220.10">
    <property type="entry name" value="Leucine Aminopeptidase, subunit E, domain 1"/>
    <property type="match status" value="1"/>
</dbReference>
<dbReference type="OrthoDB" id="6784356at2759"/>
<dbReference type="PANTHER" id="PTHR12521:SF0">
    <property type="entry name" value="ADP-RIBOSE GLYCOHYDROLASE OARD1"/>
    <property type="match status" value="1"/>
</dbReference>
<feature type="compositionally biased region" description="Polar residues" evidence="1">
    <location>
        <begin position="412"/>
        <end position="437"/>
    </location>
</feature>
<reference evidence="3" key="2">
    <citation type="submission" date="2022-10" db="EMBL/GenBank/DDBJ databases">
        <authorList>
            <consortium name="ENA_rothamsted_submissions"/>
            <consortium name="culmorum"/>
            <person name="King R."/>
        </authorList>
    </citation>
    <scope>NUCLEOTIDE SEQUENCE</scope>
</reference>
<sequence>MGKKQKKTFRAFQPESASNTKPAEFSDKNQSESSSYAHNSQPKRDITPPTPRNSTVEGIIVQTSPAEVVPNVSAQIVSEEFKHKCELQEEGTIPNVNQVIPQRPFSSTPSTNNAWVTKKLNMSNAAPDRRGHTTQGFGRGRGHVPPPDDNCPGQHVAWPAPQNVVSSNMEVEQLGSGNVVPVGPNQSTSMIYDISHPHSDSHTGLSLNVEANEFVPRKAIKQSFNPSDGTCRIHPTNNTPALYGPAIYPVHQAQPIETQIFPSENNVSNTEDVVSPAEPSSGKEQQAWIDNDEGTYTRPVHSNDYPHSGYPKQDSISRPVPSNDYPHSGYPKQDSISRGGRGDSNRSYQNSRGNNYRPPRNGDRRDDRGQNRDSSNNRTRNDRKESDNYHDRPKYQDRRPRRDSNRERKNWQDTGNTDQNQLQESWDDNQGTDNTGNVDDLDKSSEWMPAKNHSKGSKNHEREKTRPKSGDRNDSKGYHQNDRKSQNRRDTHSRDVSKVGKYDDRDSNASDAERTTHKREITVKTNRGSWDSNDRRSFDKKTYVDPRSDRERNSLDSSRQTYDKSSTDDDYWNNSFNSSTNDRDNNSWRRSGGSGRFEKPNKDIYNRSYEKTDDEYRQFEEEYRKNERREPVKVEEIEKDLFEMPSDYSLGHCVAEDMRMGSGIAVKFKRDFKQVEELLGQRQKQGGLAYLEDNKRYVYYLVTKRTSSGKPTYETFWSSLKKMRDHIVEKEVKQLAIPRIGCGLDRLEWSKVSCMLEFLFRNVDVKITVCNFQQAEDSTPQRDNLNNKLVNEYKPLVEIEEYTIILYYASEDGHISEEMETLAKKFNILPEFKKSPKQLGKPIRHEIKNHILYGCVVRKNEKALFDFSAFGRCLFEVNKNNRKDQYEYVALQELEDSKDDLLNEKIITLLRFHLKHVNIHLCRAGGDSRESDEARRN</sequence>
<feature type="compositionally biased region" description="Polar residues" evidence="1">
    <location>
        <begin position="52"/>
        <end position="62"/>
    </location>
</feature>
<accession>A0A9P0DN31</accession>
<dbReference type="InterPro" id="IPR043472">
    <property type="entry name" value="Macro_dom-like"/>
</dbReference>
<name>A0A9P0DN31_PHACE</name>
<feature type="region of interest" description="Disordered" evidence="1">
    <location>
        <begin position="267"/>
        <end position="610"/>
    </location>
</feature>
<feature type="compositionally biased region" description="Basic and acidic residues" evidence="1">
    <location>
        <begin position="532"/>
        <end position="554"/>
    </location>
</feature>
<evidence type="ECO:0000313" key="3">
    <source>
        <dbReference type="EMBL" id="CAH1170078.1"/>
    </source>
</evidence>
<dbReference type="InterPro" id="IPR002589">
    <property type="entry name" value="Macro_dom"/>
</dbReference>
<proteinExistence type="predicted"/>